<dbReference type="Pfam" id="PF01812">
    <property type="entry name" value="5-FTHF_cyc-lig"/>
    <property type="match status" value="1"/>
</dbReference>
<dbReference type="EMBL" id="JACIFD010000002">
    <property type="protein sequence ID" value="MBB4070929.1"/>
    <property type="molecule type" value="Genomic_DNA"/>
</dbReference>
<evidence type="ECO:0000313" key="6">
    <source>
        <dbReference type="EMBL" id="MBB4070929.1"/>
    </source>
</evidence>
<evidence type="ECO:0000256" key="1">
    <source>
        <dbReference type="ARBA" id="ARBA00010638"/>
    </source>
</evidence>
<dbReference type="PANTHER" id="PTHR23407:SF1">
    <property type="entry name" value="5-FORMYLTETRAHYDROFOLATE CYCLO-LIGASE"/>
    <property type="match status" value="1"/>
</dbReference>
<dbReference type="GO" id="GO:0046872">
    <property type="term" value="F:metal ion binding"/>
    <property type="evidence" value="ECO:0007669"/>
    <property type="project" value="UniProtKB-KW"/>
</dbReference>
<keyword evidence="6" id="KW-0436">Ligase</keyword>
<comment type="cofactor">
    <cofactor evidence="5">
        <name>Mg(2+)</name>
        <dbReference type="ChEBI" id="CHEBI:18420"/>
    </cofactor>
</comment>
<dbReference type="GO" id="GO:0005524">
    <property type="term" value="F:ATP binding"/>
    <property type="evidence" value="ECO:0007669"/>
    <property type="project" value="UniProtKB-KW"/>
</dbReference>
<dbReference type="InterPro" id="IPR037171">
    <property type="entry name" value="NagB/RpiA_transferase-like"/>
</dbReference>
<organism evidence="6 7">
    <name type="scientific">Canibacter oris</name>
    <dbReference type="NCBI Taxonomy" id="1365628"/>
    <lineage>
        <taxon>Bacteria</taxon>
        <taxon>Bacillati</taxon>
        <taxon>Actinomycetota</taxon>
        <taxon>Actinomycetes</taxon>
        <taxon>Micrococcales</taxon>
        <taxon>Microbacteriaceae</taxon>
        <taxon>Canibacter</taxon>
    </lineage>
</organism>
<proteinExistence type="inferred from homology"/>
<dbReference type="NCBIfam" id="TIGR02727">
    <property type="entry name" value="MTHFS_bact"/>
    <property type="match status" value="1"/>
</dbReference>
<keyword evidence="2 4" id="KW-0547">Nucleotide-binding</keyword>
<feature type="binding site" evidence="4">
    <location>
        <begin position="8"/>
        <end position="12"/>
    </location>
    <ligand>
        <name>ATP</name>
        <dbReference type="ChEBI" id="CHEBI:30616"/>
    </ligand>
</feature>
<evidence type="ECO:0000256" key="5">
    <source>
        <dbReference type="RuleBase" id="RU361279"/>
    </source>
</evidence>
<comment type="similarity">
    <text evidence="1 5">Belongs to the 5-formyltetrahydrofolate cyclo-ligase family.</text>
</comment>
<dbReference type="AlphaFoldDB" id="A0A840DN01"/>
<dbReference type="RefSeq" id="WP_183304178.1">
    <property type="nucleotide sequence ID" value="NZ_JACIFD010000002.1"/>
</dbReference>
<feature type="binding site" evidence="4">
    <location>
        <position position="59"/>
    </location>
    <ligand>
        <name>substrate</name>
    </ligand>
</feature>
<gene>
    <name evidence="6" type="ORF">F5897_000213</name>
</gene>
<evidence type="ECO:0000256" key="2">
    <source>
        <dbReference type="ARBA" id="ARBA00022741"/>
    </source>
</evidence>
<keyword evidence="5" id="KW-0479">Metal-binding</keyword>
<feature type="binding site" evidence="4">
    <location>
        <position position="54"/>
    </location>
    <ligand>
        <name>substrate</name>
    </ligand>
</feature>
<accession>A0A840DN01</accession>
<dbReference type="EC" id="6.3.3.2" evidence="5"/>
<dbReference type="Gene3D" id="3.40.50.10420">
    <property type="entry name" value="NagB/RpiA/CoA transferase-like"/>
    <property type="match status" value="1"/>
</dbReference>
<sequence length="193" mass="21028">MHTVQQQKNQIRDAVRLSRGELTPAQLATAERELTAQLAELVTTLGAKTVSCYLPVRHEPPTTGFNAWAAAHGVRVLFPSCRDDLLLDWIEPHGTEVVPGKYGIPEPVGEVFGPLESAEFDLMLVPACAVAADGTRLGWGGGFYDRTLGSMEQLPPVYAVVYDNEVFDNLPCDEHDIAVTGAVTPRRTVRFAV</sequence>
<comment type="catalytic activity">
    <reaction evidence="5">
        <text>(6S)-5-formyl-5,6,7,8-tetrahydrofolate + ATP = (6R)-5,10-methenyltetrahydrofolate + ADP + phosphate</text>
        <dbReference type="Rhea" id="RHEA:10488"/>
        <dbReference type="ChEBI" id="CHEBI:30616"/>
        <dbReference type="ChEBI" id="CHEBI:43474"/>
        <dbReference type="ChEBI" id="CHEBI:57455"/>
        <dbReference type="ChEBI" id="CHEBI:57457"/>
        <dbReference type="ChEBI" id="CHEBI:456216"/>
        <dbReference type="EC" id="6.3.3.2"/>
    </reaction>
</comment>
<comment type="caution">
    <text evidence="6">The sequence shown here is derived from an EMBL/GenBank/DDBJ whole genome shotgun (WGS) entry which is preliminary data.</text>
</comment>
<dbReference type="Proteomes" id="UP000571183">
    <property type="component" value="Unassembled WGS sequence"/>
</dbReference>
<evidence type="ECO:0000256" key="4">
    <source>
        <dbReference type="PIRSR" id="PIRSR006806-1"/>
    </source>
</evidence>
<reference evidence="6" key="1">
    <citation type="submission" date="2020-08" db="EMBL/GenBank/DDBJ databases">
        <title>Sequencing the genomes of 1000 actinobacteria strains.</title>
        <authorList>
            <person name="Klenk H.-P."/>
        </authorList>
    </citation>
    <scope>NUCLEOTIDE SEQUENCE [LARGE SCALE GENOMIC DNA]</scope>
    <source>
        <strain evidence="6">DSM 27064</strain>
    </source>
</reference>
<dbReference type="PANTHER" id="PTHR23407">
    <property type="entry name" value="ATPASE INHIBITOR/5-FORMYLTETRAHYDROFOLATE CYCLO-LIGASE"/>
    <property type="match status" value="1"/>
</dbReference>
<protein>
    <recommendedName>
        <fullName evidence="5">5-formyltetrahydrofolate cyclo-ligase</fullName>
        <ecNumber evidence="5">6.3.3.2</ecNumber>
    </recommendedName>
</protein>
<feature type="binding site" evidence="4">
    <location>
        <begin position="136"/>
        <end position="144"/>
    </location>
    <ligand>
        <name>ATP</name>
        <dbReference type="ChEBI" id="CHEBI:30616"/>
    </ligand>
</feature>
<name>A0A840DN01_9MICO</name>
<keyword evidence="7" id="KW-1185">Reference proteome</keyword>
<dbReference type="SUPFAM" id="SSF100950">
    <property type="entry name" value="NagB/RpiA/CoA transferase-like"/>
    <property type="match status" value="1"/>
</dbReference>
<dbReference type="GO" id="GO:0035999">
    <property type="term" value="P:tetrahydrofolate interconversion"/>
    <property type="evidence" value="ECO:0007669"/>
    <property type="project" value="TreeGrafter"/>
</dbReference>
<keyword evidence="5" id="KW-0460">Magnesium</keyword>
<dbReference type="InterPro" id="IPR024185">
    <property type="entry name" value="FTHF_cligase-like_sf"/>
</dbReference>
<dbReference type="GO" id="GO:0009396">
    <property type="term" value="P:folic acid-containing compound biosynthetic process"/>
    <property type="evidence" value="ECO:0007669"/>
    <property type="project" value="TreeGrafter"/>
</dbReference>
<evidence type="ECO:0000256" key="3">
    <source>
        <dbReference type="ARBA" id="ARBA00022840"/>
    </source>
</evidence>
<keyword evidence="3 4" id="KW-0067">ATP-binding</keyword>
<dbReference type="PIRSF" id="PIRSF006806">
    <property type="entry name" value="FTHF_cligase"/>
    <property type="match status" value="1"/>
</dbReference>
<dbReference type="GO" id="GO:0030272">
    <property type="term" value="F:5-formyltetrahydrofolate cyclo-ligase activity"/>
    <property type="evidence" value="ECO:0007669"/>
    <property type="project" value="UniProtKB-EC"/>
</dbReference>
<evidence type="ECO:0000313" key="7">
    <source>
        <dbReference type="Proteomes" id="UP000571183"/>
    </source>
</evidence>
<dbReference type="InterPro" id="IPR002698">
    <property type="entry name" value="FTHF_cligase"/>
</dbReference>